<evidence type="ECO:0000313" key="1">
    <source>
        <dbReference type="EMBL" id="GAP39907.1"/>
    </source>
</evidence>
<dbReference type="RefSeq" id="WP_062278729.1">
    <property type="nucleotide sequence ID" value="NZ_DF968180.1"/>
</dbReference>
<dbReference type="InterPro" id="IPR036514">
    <property type="entry name" value="SGNH_hydro_sf"/>
</dbReference>
<name>A0A0K8PB67_9CHLR</name>
<keyword evidence="2" id="KW-1185">Reference proteome</keyword>
<evidence type="ECO:0000313" key="2">
    <source>
        <dbReference type="Proteomes" id="UP000053370"/>
    </source>
</evidence>
<dbReference type="OrthoDB" id="156518at2"/>
<reference evidence="1" key="1">
    <citation type="journal article" date="2015" name="Genome Announc.">
        <title>Draft Genome Sequence of Anaerolineae Strain TC1, a Novel Isolate from a Methanogenic Wastewater Treatment System.</title>
        <authorList>
            <person name="Matsuura N."/>
            <person name="Tourlousse D.M."/>
            <person name="Sun L."/>
            <person name="Toyonaga M."/>
            <person name="Kuroda K."/>
            <person name="Ohashi A."/>
            <person name="Cruz R."/>
            <person name="Yamaguchi T."/>
            <person name="Sekiguchi Y."/>
        </authorList>
    </citation>
    <scope>NUCLEOTIDE SEQUENCE [LARGE SCALE GENOMIC DNA]</scope>
    <source>
        <strain evidence="1">TC1</strain>
    </source>
</reference>
<organism evidence="1">
    <name type="scientific">Flexilinea flocculi</name>
    <dbReference type="NCBI Taxonomy" id="1678840"/>
    <lineage>
        <taxon>Bacteria</taxon>
        <taxon>Bacillati</taxon>
        <taxon>Chloroflexota</taxon>
        <taxon>Anaerolineae</taxon>
        <taxon>Anaerolineales</taxon>
        <taxon>Anaerolineaceae</taxon>
        <taxon>Flexilinea</taxon>
    </lineage>
</organism>
<dbReference type="SUPFAM" id="SSF52266">
    <property type="entry name" value="SGNH hydrolase"/>
    <property type="match status" value="1"/>
</dbReference>
<evidence type="ECO:0008006" key="3">
    <source>
        <dbReference type="Google" id="ProtNLM"/>
    </source>
</evidence>
<accession>A0A0K8PB67</accession>
<proteinExistence type="predicted"/>
<sequence>MEKIFRIFWKSLLFLLILLALYSLIQPVQWLGKISLYNRIYPGRERLPFGENPRIAYNFSLNNLDAMFASHKLHRAEKQDDDFRILFIGDSSLWGTLLKPEETLAGRLDQQEMMINGKKRKLQTFNLAYPTLALSKDLLILNRGLQYQPDLIVWSLTMESFPYDKQLSTPLVNNNLPEFLYVAQKSNLSAPWLPSTTSQSFYSRTLLGQRHDLADLIRLQLYGFMWAATGIDQDYPSDYPKPKTDLDADSTFHGVEGPYPDEKMAWDLLTAAHHLAGQIPILIMNEPILISHGKNSEIRYNFYYPRQAYDVWRESLLETCRSNHWPVLDVWNVLPTSDFTNSAIHYDANGAEKLAKLLSDAMESIFN</sequence>
<protein>
    <recommendedName>
        <fullName evidence="3">SGNH/GDSL hydrolase family protein</fullName>
    </recommendedName>
</protein>
<dbReference type="EMBL" id="DF968180">
    <property type="protein sequence ID" value="GAP39907.1"/>
    <property type="molecule type" value="Genomic_DNA"/>
</dbReference>
<dbReference type="Proteomes" id="UP000053370">
    <property type="component" value="Unassembled WGS sequence"/>
</dbReference>
<gene>
    <name evidence="1" type="ORF">ATC1_12445</name>
</gene>
<dbReference type="Gene3D" id="3.40.50.1110">
    <property type="entry name" value="SGNH hydrolase"/>
    <property type="match status" value="1"/>
</dbReference>
<dbReference type="STRING" id="1678840.ATC1_12445"/>
<dbReference type="AlphaFoldDB" id="A0A0K8PB67"/>